<name>A0A9X2CQ18_9FLAO</name>
<protein>
    <submittedName>
        <fullName evidence="1">IS1182 family transposase</fullName>
    </submittedName>
</protein>
<feature type="non-terminal residue" evidence="1">
    <location>
        <position position="1"/>
    </location>
</feature>
<dbReference type="AlphaFoldDB" id="A0A9X2CQ18"/>
<evidence type="ECO:0000313" key="1">
    <source>
        <dbReference type="EMBL" id="MCL6220859.1"/>
    </source>
</evidence>
<proteinExistence type="predicted"/>
<accession>A0A9X2CQ18</accession>
<comment type="caution">
    <text evidence="1">The sequence shown here is derived from an EMBL/GenBank/DDBJ whole genome shotgun (WGS) entry which is preliminary data.</text>
</comment>
<gene>
    <name evidence="1" type="ORF">L1967_21425</name>
</gene>
<keyword evidence="2" id="KW-1185">Reference proteome</keyword>
<organism evidence="1 2">
    <name type="scientific">Zunongwangia pacifica</name>
    <dbReference type="NCBI Taxonomy" id="2911062"/>
    <lineage>
        <taxon>Bacteria</taxon>
        <taxon>Pseudomonadati</taxon>
        <taxon>Bacteroidota</taxon>
        <taxon>Flavobacteriia</taxon>
        <taxon>Flavobacteriales</taxon>
        <taxon>Flavobacteriaceae</taxon>
        <taxon>Zunongwangia</taxon>
    </lineage>
</organism>
<reference evidence="1" key="1">
    <citation type="submission" date="2022-01" db="EMBL/GenBank/DDBJ databases">
        <title>Genome sequencing of Zunongwangia sp. M21534 genome.</title>
        <authorList>
            <person name="Chen Y."/>
            <person name="Dong C."/>
            <person name="Shao Z."/>
        </authorList>
    </citation>
    <scope>NUCLEOTIDE SEQUENCE</scope>
    <source>
        <strain evidence="1">MCCC M21534</strain>
    </source>
</reference>
<sequence length="65" mass="7455">GLKQANKCMQLSAIAYNIKKYLKFTQKRVKSGAGMLGLYLKITKTLNQEYKSVLKRLYLSNLEIV</sequence>
<dbReference type="Proteomes" id="UP001139521">
    <property type="component" value="Unassembled WGS sequence"/>
</dbReference>
<dbReference type="EMBL" id="JAKHSK010000062">
    <property type="protein sequence ID" value="MCL6220859.1"/>
    <property type="molecule type" value="Genomic_DNA"/>
</dbReference>
<evidence type="ECO:0000313" key="2">
    <source>
        <dbReference type="Proteomes" id="UP001139521"/>
    </source>
</evidence>